<evidence type="ECO:0000256" key="5">
    <source>
        <dbReference type="PROSITE-ProRule" id="PRU00309"/>
    </source>
</evidence>
<dbReference type="GO" id="GO:0008270">
    <property type="term" value="F:zinc ion binding"/>
    <property type="evidence" value="ECO:0007669"/>
    <property type="project" value="UniProtKB-KW"/>
</dbReference>
<dbReference type="PROSITE" id="PS50950">
    <property type="entry name" value="ZF_THAP"/>
    <property type="match status" value="1"/>
</dbReference>
<dbReference type="EMBL" id="VTPC01004061">
    <property type="protein sequence ID" value="KAF2897554.1"/>
    <property type="molecule type" value="Genomic_DNA"/>
</dbReference>
<dbReference type="OrthoDB" id="6771695at2759"/>
<evidence type="ECO:0000256" key="1">
    <source>
        <dbReference type="ARBA" id="ARBA00022723"/>
    </source>
</evidence>
<evidence type="ECO:0000313" key="8">
    <source>
        <dbReference type="Proteomes" id="UP000801492"/>
    </source>
</evidence>
<evidence type="ECO:0000256" key="2">
    <source>
        <dbReference type="ARBA" id="ARBA00022771"/>
    </source>
</evidence>
<dbReference type="AlphaFoldDB" id="A0A8K0GF93"/>
<evidence type="ECO:0000259" key="6">
    <source>
        <dbReference type="PROSITE" id="PS50950"/>
    </source>
</evidence>
<feature type="domain" description="THAP-type" evidence="6">
    <location>
        <begin position="7"/>
        <end position="108"/>
    </location>
</feature>
<keyword evidence="1" id="KW-0479">Metal-binding</keyword>
<keyword evidence="2 5" id="KW-0863">Zinc-finger</keyword>
<dbReference type="Proteomes" id="UP000801492">
    <property type="component" value="Unassembled WGS sequence"/>
</dbReference>
<name>A0A8K0GF93_IGNLU</name>
<keyword evidence="8" id="KW-1185">Reference proteome</keyword>
<reference evidence="7" key="1">
    <citation type="submission" date="2019-08" db="EMBL/GenBank/DDBJ databases">
        <title>The genome of the North American firefly Photinus pyralis.</title>
        <authorList>
            <consortium name="Photinus pyralis genome working group"/>
            <person name="Fallon T.R."/>
            <person name="Sander Lower S.E."/>
            <person name="Weng J.-K."/>
        </authorList>
    </citation>
    <scope>NUCLEOTIDE SEQUENCE</scope>
    <source>
        <strain evidence="7">TRF0915ILg1</strain>
        <tissue evidence="7">Whole body</tissue>
    </source>
</reference>
<sequence length="214" mass="24143">MAKLETLHNTNCCVYGCHSRKNKNRNIHFHYFPKKNGSFVNVTNNFGVIEKICRRKLWAQVLSMGKSATDNMRVCSLHFKSSDYIAQGIALSESTGPKLKRCAVPSLNLPKLPKEITEKAVKRQIRLKKLNTLQEKVIAVSPQSENYKHHLDKIDLATDKNNTNFSDLTEEEQVAVQGLLNLQNQNKILSDKSIQVTSGDLITSFVSTIQTTNL</sequence>
<organism evidence="7 8">
    <name type="scientific">Ignelater luminosus</name>
    <name type="common">Cucubano</name>
    <name type="synonym">Pyrophorus luminosus</name>
    <dbReference type="NCBI Taxonomy" id="2038154"/>
    <lineage>
        <taxon>Eukaryota</taxon>
        <taxon>Metazoa</taxon>
        <taxon>Ecdysozoa</taxon>
        <taxon>Arthropoda</taxon>
        <taxon>Hexapoda</taxon>
        <taxon>Insecta</taxon>
        <taxon>Pterygota</taxon>
        <taxon>Neoptera</taxon>
        <taxon>Endopterygota</taxon>
        <taxon>Coleoptera</taxon>
        <taxon>Polyphaga</taxon>
        <taxon>Elateriformia</taxon>
        <taxon>Elateroidea</taxon>
        <taxon>Elateridae</taxon>
        <taxon>Agrypninae</taxon>
        <taxon>Pyrophorini</taxon>
        <taxon>Ignelater</taxon>
    </lineage>
</organism>
<evidence type="ECO:0000256" key="3">
    <source>
        <dbReference type="ARBA" id="ARBA00022833"/>
    </source>
</evidence>
<dbReference type="PANTHER" id="PTHR46600">
    <property type="entry name" value="THAP DOMAIN-CONTAINING"/>
    <property type="match status" value="1"/>
</dbReference>
<gene>
    <name evidence="7" type="ORF">ILUMI_08622</name>
</gene>
<dbReference type="InterPro" id="IPR026516">
    <property type="entry name" value="THAP1/10"/>
</dbReference>
<evidence type="ECO:0000313" key="7">
    <source>
        <dbReference type="EMBL" id="KAF2897554.1"/>
    </source>
</evidence>
<keyword evidence="3" id="KW-0862">Zinc</keyword>
<dbReference type="SMART" id="SM00980">
    <property type="entry name" value="THAP"/>
    <property type="match status" value="1"/>
</dbReference>
<dbReference type="InterPro" id="IPR038441">
    <property type="entry name" value="THAP_Znf_sf"/>
</dbReference>
<keyword evidence="4 5" id="KW-0238">DNA-binding</keyword>
<dbReference type="PANTHER" id="PTHR46600:SF11">
    <property type="entry name" value="THAP DOMAIN-CONTAINING PROTEIN 10"/>
    <property type="match status" value="1"/>
</dbReference>
<dbReference type="InterPro" id="IPR006612">
    <property type="entry name" value="THAP_Znf"/>
</dbReference>
<dbReference type="GO" id="GO:0043565">
    <property type="term" value="F:sequence-specific DNA binding"/>
    <property type="evidence" value="ECO:0007669"/>
    <property type="project" value="InterPro"/>
</dbReference>
<dbReference type="SUPFAM" id="SSF57716">
    <property type="entry name" value="Glucocorticoid receptor-like (DNA-binding domain)"/>
    <property type="match status" value="1"/>
</dbReference>
<proteinExistence type="predicted"/>
<evidence type="ECO:0000256" key="4">
    <source>
        <dbReference type="ARBA" id="ARBA00023125"/>
    </source>
</evidence>
<dbReference type="Pfam" id="PF05485">
    <property type="entry name" value="THAP"/>
    <property type="match status" value="1"/>
</dbReference>
<protein>
    <recommendedName>
        <fullName evidence="6">THAP-type domain-containing protein</fullName>
    </recommendedName>
</protein>
<accession>A0A8K0GF93</accession>
<dbReference type="Gene3D" id="6.20.210.20">
    <property type="entry name" value="THAP domain"/>
    <property type="match status" value="1"/>
</dbReference>
<comment type="caution">
    <text evidence="7">The sequence shown here is derived from an EMBL/GenBank/DDBJ whole genome shotgun (WGS) entry which is preliminary data.</text>
</comment>